<dbReference type="KEGG" id="mcal:110305481"/>
<organism evidence="1 2">
    <name type="scientific">Mus caroli</name>
    <name type="common">Ryukyu mouse</name>
    <name type="synonym">Ricefield mouse</name>
    <dbReference type="NCBI Taxonomy" id="10089"/>
    <lineage>
        <taxon>Eukaryota</taxon>
        <taxon>Metazoa</taxon>
        <taxon>Chordata</taxon>
        <taxon>Craniata</taxon>
        <taxon>Vertebrata</taxon>
        <taxon>Euteleostomi</taxon>
        <taxon>Mammalia</taxon>
        <taxon>Eutheria</taxon>
        <taxon>Euarchontoglires</taxon>
        <taxon>Glires</taxon>
        <taxon>Rodentia</taxon>
        <taxon>Myomorpha</taxon>
        <taxon>Muroidea</taxon>
        <taxon>Muridae</taxon>
        <taxon>Murinae</taxon>
        <taxon>Mus</taxon>
        <taxon>Mus</taxon>
    </lineage>
</organism>
<dbReference type="RefSeq" id="XP_021033132.1">
    <property type="nucleotide sequence ID" value="XM_021177473.2"/>
</dbReference>
<accession>A0A6P5QRL4</accession>
<sequence>MRSGSGGGGGGDCGFKSTQGALESAVQSFIAKHFGAAEPGAGGTGQPTARLLRTSSRSLLESPPSADITSVWSLPHTHPLPNHGLYLCLSLFPVRPILWECLVGCPGVCPTLSSANGEDDKIQDFSGIPTLLPPDLQLHPLPSSLGQSRRTHFQVLPGKSRASLPLQLSS</sequence>
<protein>
    <submittedName>
        <fullName evidence="2">Protein yippee-like 2 isoform X1</fullName>
    </submittedName>
</protein>
<dbReference type="Proteomes" id="UP000515126">
    <property type="component" value="Chromosome 11"/>
</dbReference>
<reference evidence="2" key="1">
    <citation type="submission" date="2025-08" db="UniProtKB">
        <authorList>
            <consortium name="RefSeq"/>
        </authorList>
    </citation>
    <scope>IDENTIFICATION</scope>
</reference>
<proteinExistence type="predicted"/>
<evidence type="ECO:0000313" key="2">
    <source>
        <dbReference type="RefSeq" id="XP_021033132.1"/>
    </source>
</evidence>
<keyword evidence="1" id="KW-1185">Reference proteome</keyword>
<gene>
    <name evidence="2" type="primary">Ypel2</name>
</gene>
<dbReference type="GeneID" id="110305481"/>
<name>A0A6P5QRL4_MUSCR</name>
<dbReference type="AlphaFoldDB" id="A0A6P5QRL4"/>
<dbReference type="CTD" id="388403"/>
<evidence type="ECO:0000313" key="1">
    <source>
        <dbReference type="Proteomes" id="UP000515126"/>
    </source>
</evidence>